<dbReference type="EMBL" id="AMBL01000066">
    <property type="protein sequence ID" value="EJY44455.1"/>
    <property type="molecule type" value="Genomic_DNA"/>
</dbReference>
<proteinExistence type="predicted"/>
<name>J7CU02_ENTFC</name>
<dbReference type="PATRIC" id="fig|1134806.3.peg.1845"/>
<dbReference type="AlphaFoldDB" id="J7CU02"/>
<protein>
    <submittedName>
        <fullName evidence="1">Uncharacterized protein</fullName>
    </submittedName>
</protein>
<evidence type="ECO:0000313" key="2">
    <source>
        <dbReference type="Proteomes" id="UP000006403"/>
    </source>
</evidence>
<organism evidence="1 2">
    <name type="scientific">Enterococcus faecium 505</name>
    <dbReference type="NCBI Taxonomy" id="1134806"/>
    <lineage>
        <taxon>Bacteria</taxon>
        <taxon>Bacillati</taxon>
        <taxon>Bacillota</taxon>
        <taxon>Bacilli</taxon>
        <taxon>Lactobacillales</taxon>
        <taxon>Enterococcaceae</taxon>
        <taxon>Enterococcus</taxon>
    </lineage>
</organism>
<gene>
    <name evidence="1" type="ORF">HMPREF1348_01930</name>
</gene>
<comment type="caution">
    <text evidence="1">The sequence shown here is derived from an EMBL/GenBank/DDBJ whole genome shotgun (WGS) entry which is preliminary data.</text>
</comment>
<dbReference type="Proteomes" id="UP000006403">
    <property type="component" value="Unassembled WGS sequence"/>
</dbReference>
<dbReference type="HOGENOM" id="CLU_219364_0_0_9"/>
<reference evidence="1 2" key="1">
    <citation type="submission" date="2012-04" db="EMBL/GenBank/DDBJ databases">
        <authorList>
            <person name="Weinstock G."/>
            <person name="Sodergren E."/>
            <person name="Lobos E.A."/>
            <person name="Fulton L."/>
            <person name="Fulton R."/>
            <person name="Courtney L."/>
            <person name="Fronick C."/>
            <person name="O'Laughlin M."/>
            <person name="Godfrey J."/>
            <person name="Wilson R.M."/>
            <person name="Miner T."/>
            <person name="Farmer C."/>
            <person name="Delehaunty K."/>
            <person name="Cordes M."/>
            <person name="Minx P."/>
            <person name="Tomlinson C."/>
            <person name="Chen J."/>
            <person name="Wollam A."/>
            <person name="Pepin K.H."/>
            <person name="Bhonagiri V."/>
            <person name="Zhang X."/>
            <person name="Suruliraj S."/>
            <person name="Warren W."/>
            <person name="Mitreva M."/>
            <person name="Mardis E.R."/>
            <person name="Wilson R.K."/>
        </authorList>
    </citation>
    <scope>NUCLEOTIDE SEQUENCE [LARGE SCALE GENOMIC DNA]</scope>
    <source>
        <strain evidence="1 2">505</strain>
    </source>
</reference>
<accession>J7CU02</accession>
<sequence>MSIVFFSSQKRKKVKKFLRKKGFSFRKRILSFTSGMILVK</sequence>
<evidence type="ECO:0000313" key="1">
    <source>
        <dbReference type="EMBL" id="EJY44455.1"/>
    </source>
</evidence>